<sequence length="107" mass="12466">MNEFFDTAEYGLELDTQNGEFISRSYKNEQYIGYYGLAHSDSDKSNYVASFWCIKDTDPKNVKFMEDNKLENVELVKLEKTFIELNDAVEIKNFLQSKFSIDFSSQG</sequence>
<accession>A0AC34FIK4</accession>
<name>A0AC34FIK4_9BILA</name>
<dbReference type="Proteomes" id="UP000887579">
    <property type="component" value="Unplaced"/>
</dbReference>
<evidence type="ECO:0000313" key="1">
    <source>
        <dbReference type="Proteomes" id="UP000887579"/>
    </source>
</evidence>
<dbReference type="WBParaSite" id="ES5_v2.g17182.t1">
    <property type="protein sequence ID" value="ES5_v2.g17182.t1"/>
    <property type="gene ID" value="ES5_v2.g17182"/>
</dbReference>
<reference evidence="2" key="1">
    <citation type="submission" date="2022-11" db="UniProtKB">
        <authorList>
            <consortium name="WormBaseParasite"/>
        </authorList>
    </citation>
    <scope>IDENTIFICATION</scope>
</reference>
<protein>
    <submittedName>
        <fullName evidence="2">Uncharacterized protein</fullName>
    </submittedName>
</protein>
<evidence type="ECO:0000313" key="2">
    <source>
        <dbReference type="WBParaSite" id="ES5_v2.g17182.t1"/>
    </source>
</evidence>
<proteinExistence type="predicted"/>
<organism evidence="1 2">
    <name type="scientific">Panagrolaimus sp. ES5</name>
    <dbReference type="NCBI Taxonomy" id="591445"/>
    <lineage>
        <taxon>Eukaryota</taxon>
        <taxon>Metazoa</taxon>
        <taxon>Ecdysozoa</taxon>
        <taxon>Nematoda</taxon>
        <taxon>Chromadorea</taxon>
        <taxon>Rhabditida</taxon>
        <taxon>Tylenchina</taxon>
        <taxon>Panagrolaimomorpha</taxon>
        <taxon>Panagrolaimoidea</taxon>
        <taxon>Panagrolaimidae</taxon>
        <taxon>Panagrolaimus</taxon>
    </lineage>
</organism>